<sequence>MKGKACGLCQRKLYFLSFPVPVWGNRKCVDAGNGPSQRKRVFSSSKHLLFDFLIAKTVGLGEPTAMQLSVMLKGGFNGFGQSLFGKHQVKNPSEGLLCIQDSTFFGSSTCKLLKINEVGKFLC</sequence>
<evidence type="ECO:0000313" key="2">
    <source>
        <dbReference type="Proteomes" id="UP000219559"/>
    </source>
</evidence>
<dbReference type="EMBL" id="NBWU01000001">
    <property type="protein sequence ID" value="PCE65855.1"/>
    <property type="molecule type" value="Genomic_DNA"/>
</dbReference>
<evidence type="ECO:0000313" key="1">
    <source>
        <dbReference type="EMBL" id="PCE65855.1"/>
    </source>
</evidence>
<reference evidence="1 2" key="1">
    <citation type="submission" date="2017-04" db="EMBL/GenBank/DDBJ databases">
        <title>A new member of the family Flavobacteriaceae isolated from ascidians.</title>
        <authorList>
            <person name="Chen L."/>
        </authorList>
    </citation>
    <scope>NUCLEOTIDE SEQUENCE [LARGE SCALE GENOMIC DNA]</scope>
    <source>
        <strain evidence="1 2">HQA918</strain>
    </source>
</reference>
<gene>
    <name evidence="1" type="ORF">B7P33_00705</name>
</gene>
<accession>A0A2A4GDJ3</accession>
<organism evidence="1 2">
    <name type="scientific">Sediminicola luteus</name>
    <dbReference type="NCBI Taxonomy" id="319238"/>
    <lineage>
        <taxon>Bacteria</taxon>
        <taxon>Pseudomonadati</taxon>
        <taxon>Bacteroidota</taxon>
        <taxon>Flavobacteriia</taxon>
        <taxon>Flavobacteriales</taxon>
        <taxon>Flavobacteriaceae</taxon>
        <taxon>Sediminicola</taxon>
    </lineage>
</organism>
<keyword evidence="2" id="KW-1185">Reference proteome</keyword>
<dbReference type="Proteomes" id="UP000219559">
    <property type="component" value="Unassembled WGS sequence"/>
</dbReference>
<proteinExistence type="predicted"/>
<name>A0A2A4GDJ3_9FLAO</name>
<comment type="caution">
    <text evidence="1">The sequence shown here is derived from an EMBL/GenBank/DDBJ whole genome shotgun (WGS) entry which is preliminary data.</text>
</comment>
<protein>
    <submittedName>
        <fullName evidence="1">Uncharacterized protein</fullName>
    </submittedName>
</protein>
<dbReference type="AlphaFoldDB" id="A0A2A4GDJ3"/>